<reference evidence="2 3" key="1">
    <citation type="submission" date="2017-07" db="EMBL/GenBank/DDBJ databases">
        <title>First draft Genome Sequence of Nocardia cerradoensis isolated from human infection.</title>
        <authorList>
            <person name="Carrasco G."/>
        </authorList>
    </citation>
    <scope>NUCLEOTIDE SEQUENCE [LARGE SCALE GENOMIC DNA]</scope>
    <source>
        <strain evidence="2 3">CNM20130759</strain>
    </source>
</reference>
<gene>
    <name evidence="2" type="ORF">B7C42_04381</name>
</gene>
<sequence length="59" mass="5668">MHAIKFRKAAAVAAIAVALGAVVAPAASASTPSGASPTASDIDGSVAICFPLGSVVWCI</sequence>
<evidence type="ECO:0000313" key="2">
    <source>
        <dbReference type="EMBL" id="OXR43513.1"/>
    </source>
</evidence>
<feature type="signal peptide" evidence="1">
    <location>
        <begin position="1"/>
        <end position="29"/>
    </location>
</feature>
<feature type="chain" id="PRO_5011231000" evidence="1">
    <location>
        <begin position="30"/>
        <end position="59"/>
    </location>
</feature>
<dbReference type="EMBL" id="NGAF01000009">
    <property type="protein sequence ID" value="OXR43513.1"/>
    <property type="molecule type" value="Genomic_DNA"/>
</dbReference>
<name>A0A231H3M8_9NOCA</name>
<dbReference type="Proteomes" id="UP000215506">
    <property type="component" value="Unassembled WGS sequence"/>
</dbReference>
<protein>
    <submittedName>
        <fullName evidence="2">Uncharacterized protein</fullName>
    </submittedName>
</protein>
<proteinExistence type="predicted"/>
<keyword evidence="1" id="KW-0732">Signal</keyword>
<evidence type="ECO:0000256" key="1">
    <source>
        <dbReference type="SAM" id="SignalP"/>
    </source>
</evidence>
<accession>A0A231H3M8</accession>
<dbReference type="AlphaFoldDB" id="A0A231H3M8"/>
<evidence type="ECO:0000313" key="3">
    <source>
        <dbReference type="Proteomes" id="UP000215506"/>
    </source>
</evidence>
<keyword evidence="3" id="KW-1185">Reference proteome</keyword>
<organism evidence="2 3">
    <name type="scientific">Nocardia cerradoensis</name>
    <dbReference type="NCBI Taxonomy" id="85688"/>
    <lineage>
        <taxon>Bacteria</taxon>
        <taxon>Bacillati</taxon>
        <taxon>Actinomycetota</taxon>
        <taxon>Actinomycetes</taxon>
        <taxon>Mycobacteriales</taxon>
        <taxon>Nocardiaceae</taxon>
        <taxon>Nocardia</taxon>
    </lineage>
</organism>
<comment type="caution">
    <text evidence="2">The sequence shown here is derived from an EMBL/GenBank/DDBJ whole genome shotgun (WGS) entry which is preliminary data.</text>
</comment>